<evidence type="ECO:0000313" key="2">
    <source>
        <dbReference type="EMBL" id="CAO81367.1"/>
    </source>
</evidence>
<dbReference type="InterPro" id="IPR013785">
    <property type="entry name" value="Aldolase_TIM"/>
</dbReference>
<dbReference type="AlphaFoldDB" id="B0VFM9"/>
<dbReference type="Gene3D" id="2.30.42.10">
    <property type="match status" value="1"/>
</dbReference>
<dbReference type="KEGG" id="caci:CLOAM1517"/>
<gene>
    <name evidence="2" type="ordered locus">CLOAM1517</name>
</gene>
<dbReference type="eggNOG" id="COG1625">
    <property type="taxonomic scope" value="Bacteria"/>
</dbReference>
<dbReference type="HOGENOM" id="CLU_037396_0_0_0"/>
<reference evidence="2 3" key="1">
    <citation type="journal article" date="2008" name="J. Bacteriol.">
        <title>'Candidatus Cloacamonas acidaminovorans': genome sequence reconstruction provides a first glimpse of a new bacterial division.</title>
        <authorList>
            <person name="Pelletier E."/>
            <person name="Kreimeyer A."/>
            <person name="Bocs S."/>
            <person name="Rouy Z."/>
            <person name="Gyapay G."/>
            <person name="Chouari R."/>
            <person name="Riviere D."/>
            <person name="Ganesan A."/>
            <person name="Daegelen P."/>
            <person name="Sghir A."/>
            <person name="Cohen G.N."/>
            <person name="Medigue C."/>
            <person name="Weissenbach J."/>
            <person name="Le Paslier D."/>
        </authorList>
    </citation>
    <scope>NUCLEOTIDE SEQUENCE [LARGE SCALE GENOMIC DNA]</scope>
    <source>
        <strain evidence="3">Evry</strain>
    </source>
</reference>
<name>B0VFM9_CLOAI</name>
<dbReference type="PROSITE" id="PS50106">
    <property type="entry name" value="PDZ"/>
    <property type="match status" value="1"/>
</dbReference>
<dbReference type="EMBL" id="CU466930">
    <property type="protein sequence ID" value="CAO81367.1"/>
    <property type="molecule type" value="Genomic_DNA"/>
</dbReference>
<dbReference type="SUPFAM" id="SSF102114">
    <property type="entry name" value="Radical SAM enzymes"/>
    <property type="match status" value="1"/>
</dbReference>
<dbReference type="RefSeq" id="WP_015425225.1">
    <property type="nucleotide sequence ID" value="NC_020449.1"/>
</dbReference>
<dbReference type="SUPFAM" id="SSF50156">
    <property type="entry name" value="PDZ domain-like"/>
    <property type="match status" value="1"/>
</dbReference>
<dbReference type="STRING" id="459349.CLOAM1517"/>
<dbReference type="OrthoDB" id="9774724at2"/>
<dbReference type="InterPro" id="IPR058240">
    <property type="entry name" value="rSAM_sf"/>
</dbReference>
<dbReference type="Proteomes" id="UP000002019">
    <property type="component" value="Chromosome"/>
</dbReference>
<dbReference type="InterPro" id="IPR036034">
    <property type="entry name" value="PDZ_sf"/>
</dbReference>
<feature type="domain" description="PDZ" evidence="1">
    <location>
        <begin position="1"/>
        <end position="35"/>
    </location>
</feature>
<accession>B0VFM9</accession>
<dbReference type="Gene3D" id="3.20.20.70">
    <property type="entry name" value="Aldolase class I"/>
    <property type="match status" value="1"/>
</dbReference>
<organism evidence="2 3">
    <name type="scientific">Cloacimonas acidaminovorans (strain Evry)</name>
    <dbReference type="NCBI Taxonomy" id="459349"/>
    <lineage>
        <taxon>Bacteria</taxon>
        <taxon>Pseudomonadati</taxon>
        <taxon>Candidatus Cloacimonadota</taxon>
        <taxon>Candidatus Cloacimonadia</taxon>
        <taxon>Candidatus Cloacimonadales</taxon>
        <taxon>Candidatus Cloacimonadaceae</taxon>
        <taxon>Candidatus Cloacimonas</taxon>
    </lineage>
</organism>
<evidence type="ECO:0000313" key="3">
    <source>
        <dbReference type="Proteomes" id="UP000002019"/>
    </source>
</evidence>
<evidence type="ECO:0000259" key="1">
    <source>
        <dbReference type="PROSITE" id="PS50106"/>
    </source>
</evidence>
<dbReference type="InterPro" id="IPR045375">
    <property type="entry name" value="Put_radical_SAM-like_N"/>
</dbReference>
<keyword evidence="3" id="KW-1185">Reference proteome</keyword>
<dbReference type="Pfam" id="PF19238">
    <property type="entry name" value="Radical_SAM_2"/>
    <property type="match status" value="1"/>
</dbReference>
<dbReference type="InterPro" id="IPR007549">
    <property type="entry name" value="DUF512"/>
</dbReference>
<sequence length="423" mass="48866">MAILIQNVLPRSLAAKNNIKSGEKLISVNGQAVNDFLDLEFYTSDYEFELEIMSAEGISRKVKIQREEKSFLGIEPEPYKIRYCENACIFCFIDQMPPELRPTLYIKDDDYLYSYVFGNYITLTNLDETDYARIIKQRISPLYVSLHTTDNALRQKIMRPSKQVDALSVLKNLSRHEIGFHIQIVCIPGINDGEALKQTLKDLHDPEINCLSIGIVPVGLTKYRKNLDEIIPYNRQTATAILALIDEARKEYNSTIIYPADEFYILAERDIPDEDFYADYPQLENGIGMLRLTIQTYKQKKRGLLKELRKKPVNYLMISSVCAQNVITRIAEDLNKRLENQFIRVQVIRNDFFGPDISVCGLITYSDLWQQIAPQAGETIILPASIFNNEGETLDGKDHLTFQETWKNPILLIDQFFEDWDYL</sequence>
<proteinExistence type="predicted"/>
<dbReference type="Pfam" id="PF04459">
    <property type="entry name" value="DUF512"/>
    <property type="match status" value="1"/>
</dbReference>
<protein>
    <recommendedName>
        <fullName evidence="1">PDZ domain-containing protein</fullName>
    </recommendedName>
</protein>
<dbReference type="InterPro" id="IPR001478">
    <property type="entry name" value="PDZ"/>
</dbReference>